<dbReference type="GO" id="GO:0008983">
    <property type="term" value="F:protein-glutamate O-methyltransferase activity"/>
    <property type="evidence" value="ECO:0007669"/>
    <property type="project" value="UniProtKB-EC"/>
</dbReference>
<dbReference type="InterPro" id="IPR026024">
    <property type="entry name" value="Chemotaxis_MeTrfase_CheR"/>
</dbReference>
<keyword evidence="4 5" id="KW-0949">S-adenosyl-L-methionine</keyword>
<dbReference type="PANTHER" id="PTHR24422">
    <property type="entry name" value="CHEMOTAXIS PROTEIN METHYLTRANSFERASE"/>
    <property type="match status" value="1"/>
</dbReference>
<dbReference type="PANTHER" id="PTHR24422:SF19">
    <property type="entry name" value="CHEMOTAXIS PROTEIN METHYLTRANSFERASE"/>
    <property type="match status" value="1"/>
</dbReference>
<organism evidence="8 9">
    <name type="scientific">Sphingomonas metalli</name>
    <dbReference type="NCBI Taxonomy" id="1779358"/>
    <lineage>
        <taxon>Bacteria</taxon>
        <taxon>Pseudomonadati</taxon>
        <taxon>Pseudomonadota</taxon>
        <taxon>Alphaproteobacteria</taxon>
        <taxon>Sphingomonadales</taxon>
        <taxon>Sphingomonadaceae</taxon>
        <taxon>Sphingomonas</taxon>
    </lineage>
</organism>
<dbReference type="EC" id="2.1.1.80" evidence="5"/>
<dbReference type="Pfam" id="PF03705">
    <property type="entry name" value="CheR_N"/>
    <property type="match status" value="1"/>
</dbReference>
<dbReference type="EMBL" id="BMIH01000001">
    <property type="protein sequence ID" value="GGB21051.1"/>
    <property type="molecule type" value="Genomic_DNA"/>
</dbReference>
<accession>A0A916WQV2</accession>
<dbReference type="InterPro" id="IPR029063">
    <property type="entry name" value="SAM-dependent_MTases_sf"/>
</dbReference>
<comment type="function">
    <text evidence="5">Methylation of the membrane-bound methyl-accepting chemotaxis proteins (MCP) to form gamma-glutamyl methyl ester residues in MCP.</text>
</comment>
<feature type="binding site" evidence="6">
    <location>
        <position position="125"/>
    </location>
    <ligand>
        <name>S-adenosyl-L-methionine</name>
        <dbReference type="ChEBI" id="CHEBI:59789"/>
    </ligand>
</feature>
<dbReference type="CDD" id="cd02440">
    <property type="entry name" value="AdoMet_MTases"/>
    <property type="match status" value="1"/>
</dbReference>
<evidence type="ECO:0000256" key="5">
    <source>
        <dbReference type="PIRNR" id="PIRNR000410"/>
    </source>
</evidence>
<dbReference type="PIRSF" id="PIRSF000410">
    <property type="entry name" value="CheR"/>
    <property type="match status" value="1"/>
</dbReference>
<keyword evidence="3 5" id="KW-0808">Transferase</keyword>
<sequence>MSSAAAPVGDYTLDTAEFQAIARMTYAHSGITLPDGKRNLVYSRLTKQIRRRGLPGFPAYVELMRNDPEVRREAIFALTTNHTKLFRENHHFEHFAAELRPRLIDAAERGLPVRLWSSASSSGEEPYSLAMTLLGTERSAGARLATRDVAILATDLTPHVLGIAKAGRYPAEMARDIPERYRRSWTRIEGGELVMAPELRRIVSNRQLNLLDPWPMRGKFDAIFCRNVMIYFDEPTKERLIERFAELLAPGSYLYIGHSERVIGPAAALFEPAGNTIYRRRG</sequence>
<dbReference type="SUPFAM" id="SSF53335">
    <property type="entry name" value="S-adenosyl-L-methionine-dependent methyltransferases"/>
    <property type="match status" value="1"/>
</dbReference>
<dbReference type="InterPro" id="IPR036804">
    <property type="entry name" value="CheR_N_sf"/>
</dbReference>
<gene>
    <name evidence="8" type="primary">cheR</name>
    <name evidence="8" type="ORF">GCM10011380_08310</name>
</gene>
<dbReference type="PROSITE" id="PS50123">
    <property type="entry name" value="CHER"/>
    <property type="match status" value="1"/>
</dbReference>
<feature type="binding site" evidence="6">
    <location>
        <position position="87"/>
    </location>
    <ligand>
        <name>S-adenosyl-L-methionine</name>
        <dbReference type="ChEBI" id="CHEBI:59789"/>
    </ligand>
</feature>
<dbReference type="InterPro" id="IPR000780">
    <property type="entry name" value="CheR_MeTrfase"/>
</dbReference>
<dbReference type="PRINTS" id="PR00996">
    <property type="entry name" value="CHERMTFRASE"/>
</dbReference>
<dbReference type="InterPro" id="IPR022642">
    <property type="entry name" value="CheR_C"/>
</dbReference>
<evidence type="ECO:0000256" key="1">
    <source>
        <dbReference type="ARBA" id="ARBA00001541"/>
    </source>
</evidence>
<feature type="binding site" evidence="6">
    <location>
        <begin position="226"/>
        <end position="227"/>
    </location>
    <ligand>
        <name>S-adenosyl-L-methionine</name>
        <dbReference type="ChEBI" id="CHEBI:59789"/>
    </ligand>
</feature>
<evidence type="ECO:0000256" key="4">
    <source>
        <dbReference type="ARBA" id="ARBA00022691"/>
    </source>
</evidence>
<reference evidence="8" key="1">
    <citation type="journal article" date="2014" name="Int. J. Syst. Evol. Microbiol.">
        <title>Complete genome sequence of Corynebacterium casei LMG S-19264T (=DSM 44701T), isolated from a smear-ripened cheese.</title>
        <authorList>
            <consortium name="US DOE Joint Genome Institute (JGI-PGF)"/>
            <person name="Walter F."/>
            <person name="Albersmeier A."/>
            <person name="Kalinowski J."/>
            <person name="Ruckert C."/>
        </authorList>
    </citation>
    <scope>NUCLEOTIDE SEQUENCE</scope>
    <source>
        <strain evidence="8">CGMCC 1.15330</strain>
    </source>
</reference>
<reference evidence="8" key="2">
    <citation type="submission" date="2020-09" db="EMBL/GenBank/DDBJ databases">
        <authorList>
            <person name="Sun Q."/>
            <person name="Zhou Y."/>
        </authorList>
    </citation>
    <scope>NUCLEOTIDE SEQUENCE</scope>
    <source>
        <strain evidence="8">CGMCC 1.15330</strain>
    </source>
</reference>
<feature type="binding site" evidence="6">
    <location>
        <begin position="209"/>
        <end position="210"/>
    </location>
    <ligand>
        <name>S-adenosyl-L-methionine</name>
        <dbReference type="ChEBI" id="CHEBI:59789"/>
    </ligand>
</feature>
<dbReference type="SUPFAM" id="SSF47757">
    <property type="entry name" value="Chemotaxis receptor methyltransferase CheR, N-terminal domain"/>
    <property type="match status" value="1"/>
</dbReference>
<feature type="binding site" evidence="6">
    <location>
        <position position="155"/>
    </location>
    <ligand>
        <name>S-adenosyl-L-methionine</name>
        <dbReference type="ChEBI" id="CHEBI:59789"/>
    </ligand>
</feature>
<dbReference type="Pfam" id="PF01739">
    <property type="entry name" value="CheR"/>
    <property type="match status" value="1"/>
</dbReference>
<comment type="catalytic activity">
    <reaction evidence="1 5">
        <text>L-glutamyl-[protein] + S-adenosyl-L-methionine = [protein]-L-glutamate 5-O-methyl ester + S-adenosyl-L-homocysteine</text>
        <dbReference type="Rhea" id="RHEA:24452"/>
        <dbReference type="Rhea" id="RHEA-COMP:10208"/>
        <dbReference type="Rhea" id="RHEA-COMP:10311"/>
        <dbReference type="ChEBI" id="CHEBI:29973"/>
        <dbReference type="ChEBI" id="CHEBI:57856"/>
        <dbReference type="ChEBI" id="CHEBI:59789"/>
        <dbReference type="ChEBI" id="CHEBI:82795"/>
        <dbReference type="EC" id="2.1.1.80"/>
    </reaction>
</comment>
<feature type="binding site" evidence="6">
    <location>
        <position position="83"/>
    </location>
    <ligand>
        <name>S-adenosyl-L-methionine</name>
        <dbReference type="ChEBI" id="CHEBI:59789"/>
    </ligand>
</feature>
<evidence type="ECO:0000313" key="9">
    <source>
        <dbReference type="Proteomes" id="UP000623067"/>
    </source>
</evidence>
<dbReference type="InterPro" id="IPR022641">
    <property type="entry name" value="CheR_N"/>
</dbReference>
<keyword evidence="9" id="KW-1185">Reference proteome</keyword>
<dbReference type="SMART" id="SM00138">
    <property type="entry name" value="MeTrc"/>
    <property type="match status" value="1"/>
</dbReference>
<dbReference type="AlphaFoldDB" id="A0A916WQV2"/>
<keyword evidence="2 5" id="KW-0489">Methyltransferase</keyword>
<name>A0A916WQV2_9SPHN</name>
<dbReference type="Gene3D" id="1.10.155.10">
    <property type="entry name" value="Chemotaxis receptor methyltransferase CheR, N-terminal domain"/>
    <property type="match status" value="1"/>
</dbReference>
<dbReference type="Gene3D" id="3.40.50.150">
    <property type="entry name" value="Vaccinia Virus protein VP39"/>
    <property type="match status" value="1"/>
</dbReference>
<comment type="caution">
    <text evidence="8">The sequence shown here is derived from an EMBL/GenBank/DDBJ whole genome shotgun (WGS) entry which is preliminary data.</text>
</comment>
<protein>
    <recommendedName>
        <fullName evidence="5">Chemotaxis protein methyltransferase</fullName>
        <ecNumber evidence="5">2.1.1.80</ecNumber>
    </recommendedName>
</protein>
<feature type="domain" description="CheR-type methyltransferase" evidence="7">
    <location>
        <begin position="6"/>
        <end position="282"/>
    </location>
</feature>
<proteinExistence type="predicted"/>
<evidence type="ECO:0000256" key="2">
    <source>
        <dbReference type="ARBA" id="ARBA00022603"/>
    </source>
</evidence>
<evidence type="ECO:0000259" key="7">
    <source>
        <dbReference type="PROSITE" id="PS50123"/>
    </source>
</evidence>
<evidence type="ECO:0000313" key="8">
    <source>
        <dbReference type="EMBL" id="GGB21051.1"/>
    </source>
</evidence>
<dbReference type="GO" id="GO:0032259">
    <property type="term" value="P:methylation"/>
    <property type="evidence" value="ECO:0007669"/>
    <property type="project" value="UniProtKB-KW"/>
</dbReference>
<dbReference type="RefSeq" id="WP_188657376.1">
    <property type="nucleotide sequence ID" value="NZ_BMIH01000001.1"/>
</dbReference>
<feature type="binding site" evidence="6">
    <location>
        <position position="81"/>
    </location>
    <ligand>
        <name>S-adenosyl-L-methionine</name>
        <dbReference type="ChEBI" id="CHEBI:59789"/>
    </ligand>
</feature>
<dbReference type="Proteomes" id="UP000623067">
    <property type="component" value="Unassembled WGS sequence"/>
</dbReference>
<evidence type="ECO:0000256" key="6">
    <source>
        <dbReference type="PIRSR" id="PIRSR000410-1"/>
    </source>
</evidence>
<dbReference type="InterPro" id="IPR050903">
    <property type="entry name" value="Bact_Chemotaxis_MeTrfase"/>
</dbReference>
<evidence type="ECO:0000256" key="3">
    <source>
        <dbReference type="ARBA" id="ARBA00022679"/>
    </source>
</evidence>